<feature type="domain" description="Cell wall-active antibiotics response LiaF-like C-terminal" evidence="2">
    <location>
        <begin position="128"/>
        <end position="237"/>
    </location>
</feature>
<comment type="caution">
    <text evidence="3">The sequence shown here is derived from an EMBL/GenBank/DDBJ whole genome shotgun (WGS) entry which is preliminary data.</text>
</comment>
<keyword evidence="1" id="KW-1133">Transmembrane helix</keyword>
<protein>
    <recommendedName>
        <fullName evidence="2">Cell wall-active antibiotics response LiaF-like C-terminal domain-containing protein</fullName>
    </recommendedName>
</protein>
<keyword evidence="1" id="KW-0472">Membrane</keyword>
<evidence type="ECO:0000259" key="2">
    <source>
        <dbReference type="Pfam" id="PF09922"/>
    </source>
</evidence>
<accession>A0A398CK53</accession>
<dbReference type="AlphaFoldDB" id="A0A398CK53"/>
<sequence length="240" mass="26816">MAVRLRRAGMAFLRQPMSDSEEMRPTMKFTNNALLFIAAGLYLAVGNLTGYSTVNAVLLLLIGIDRFRLDRSKLSILLIAVSTIALIISQFALFAVIILVSLGIYYFRTRPHVVGESSPGNNHKLFLNLRLDEQSWVLQSLSCWHAVGEVRMDMSRAVPEARETVLILQGLVGDLDLAVPEDYGLQIEASVLIGKIGRGSTKDGGVLQRVSWRSPDYDEREHQLKLQLFYLVGDIKIRTV</sequence>
<feature type="transmembrane region" description="Helical" evidence="1">
    <location>
        <begin position="74"/>
        <end position="107"/>
    </location>
</feature>
<dbReference type="Pfam" id="PF09922">
    <property type="entry name" value="LiaF-like_C"/>
    <property type="match status" value="1"/>
</dbReference>
<organism evidence="3 4">
    <name type="scientific">Cohnella faecalis</name>
    <dbReference type="NCBI Taxonomy" id="2315694"/>
    <lineage>
        <taxon>Bacteria</taxon>
        <taxon>Bacillati</taxon>
        <taxon>Bacillota</taxon>
        <taxon>Bacilli</taxon>
        <taxon>Bacillales</taxon>
        <taxon>Paenibacillaceae</taxon>
        <taxon>Cohnella</taxon>
    </lineage>
</organism>
<feature type="transmembrane region" description="Helical" evidence="1">
    <location>
        <begin position="33"/>
        <end position="62"/>
    </location>
</feature>
<evidence type="ECO:0000313" key="4">
    <source>
        <dbReference type="Proteomes" id="UP000266340"/>
    </source>
</evidence>
<keyword evidence="4" id="KW-1185">Reference proteome</keyword>
<dbReference type="Proteomes" id="UP000266340">
    <property type="component" value="Unassembled WGS sequence"/>
</dbReference>
<dbReference type="EMBL" id="QXJM01000039">
    <property type="protein sequence ID" value="RIE02680.1"/>
    <property type="molecule type" value="Genomic_DNA"/>
</dbReference>
<dbReference type="InterPro" id="IPR024425">
    <property type="entry name" value="LiaF-like_C"/>
</dbReference>
<evidence type="ECO:0000256" key="1">
    <source>
        <dbReference type="SAM" id="Phobius"/>
    </source>
</evidence>
<evidence type="ECO:0000313" key="3">
    <source>
        <dbReference type="EMBL" id="RIE02680.1"/>
    </source>
</evidence>
<keyword evidence="1" id="KW-0812">Transmembrane</keyword>
<dbReference type="InterPro" id="IPR047793">
    <property type="entry name" value="LiaF_C"/>
</dbReference>
<name>A0A398CK53_9BACL</name>
<reference evidence="3 4" key="1">
    <citation type="submission" date="2018-09" db="EMBL/GenBank/DDBJ databases">
        <title>Cohnella cavernae sp. nov., isolated from a karst cave.</title>
        <authorList>
            <person name="Zhu H."/>
        </authorList>
    </citation>
    <scope>NUCLEOTIDE SEQUENCE [LARGE SCALE GENOMIC DNA]</scope>
    <source>
        <strain evidence="3 4">K2E09-144</strain>
    </source>
</reference>
<gene>
    <name evidence="3" type="ORF">D3H35_18645</name>
</gene>
<dbReference type="NCBIfam" id="NF040535">
    <property type="entry name" value="LiaF_C_term"/>
    <property type="match status" value="1"/>
</dbReference>
<proteinExistence type="predicted"/>